<accession>A0A376KQN1</accession>
<evidence type="ECO:0000313" key="5">
    <source>
        <dbReference type="EMBL" id="STE84270.1"/>
    </source>
</evidence>
<name>A0A376KQN1_ECOLX</name>
<dbReference type="GO" id="GO:0008233">
    <property type="term" value="F:peptidase activity"/>
    <property type="evidence" value="ECO:0007669"/>
    <property type="project" value="UniProtKB-KW"/>
</dbReference>
<dbReference type="EMBL" id="UFZQ01000001">
    <property type="protein sequence ID" value="STE84270.1"/>
    <property type="molecule type" value="Genomic_DNA"/>
</dbReference>
<organism evidence="5 6">
    <name type="scientific">Escherichia coli</name>
    <dbReference type="NCBI Taxonomy" id="562"/>
    <lineage>
        <taxon>Bacteria</taxon>
        <taxon>Pseudomonadati</taxon>
        <taxon>Pseudomonadota</taxon>
        <taxon>Gammaproteobacteria</taxon>
        <taxon>Enterobacterales</taxon>
        <taxon>Enterobacteriaceae</taxon>
        <taxon>Escherichia</taxon>
    </lineage>
</organism>
<gene>
    <name evidence="5" type="ORF">NCTC10418_01954</name>
</gene>
<reference evidence="5 6" key="1">
    <citation type="submission" date="2018-06" db="EMBL/GenBank/DDBJ databases">
        <authorList>
            <consortium name="Pathogen Informatics"/>
            <person name="Doyle S."/>
        </authorList>
    </citation>
    <scope>NUCLEOTIDE SEQUENCE [LARGE SCALE GENOMIC DNA]</scope>
    <source>
        <strain evidence="5 6">NCTC10418</strain>
    </source>
</reference>
<dbReference type="AlphaFoldDB" id="A0A376KQN1"/>
<proteinExistence type="predicted"/>
<evidence type="ECO:0000256" key="1">
    <source>
        <dbReference type="ARBA" id="ARBA00022612"/>
    </source>
</evidence>
<evidence type="ECO:0000259" key="4">
    <source>
        <dbReference type="Pfam" id="PF04586"/>
    </source>
</evidence>
<evidence type="ECO:0000256" key="3">
    <source>
        <dbReference type="ARBA" id="ARBA00022801"/>
    </source>
</evidence>
<dbReference type="Pfam" id="PF04586">
    <property type="entry name" value="Peptidase_S78"/>
    <property type="match status" value="1"/>
</dbReference>
<evidence type="ECO:0000256" key="2">
    <source>
        <dbReference type="ARBA" id="ARBA00022670"/>
    </source>
</evidence>
<dbReference type="InterPro" id="IPR054613">
    <property type="entry name" value="Peptidase_S78_dom"/>
</dbReference>
<keyword evidence="3" id="KW-0378">Hydrolase</keyword>
<feature type="domain" description="Prohead serine protease" evidence="4">
    <location>
        <begin position="13"/>
        <end position="88"/>
    </location>
</feature>
<dbReference type="InterPro" id="IPR006433">
    <property type="entry name" value="Prohead_protease"/>
</dbReference>
<keyword evidence="1" id="KW-1188">Viral release from host cell</keyword>
<evidence type="ECO:0000313" key="6">
    <source>
        <dbReference type="Proteomes" id="UP000255460"/>
    </source>
</evidence>
<sequence>MQTKQRLDIPLNLKSVSDSGEFEGYGSVFGVKDSHDDVVVPGAFTTTLQKWSEKKALPALLWQHRMDEPIGVYTEMKEDDVGLYVRGAITR</sequence>
<dbReference type="Proteomes" id="UP000255460">
    <property type="component" value="Unassembled WGS sequence"/>
</dbReference>
<dbReference type="GO" id="GO:0006508">
    <property type="term" value="P:proteolysis"/>
    <property type="evidence" value="ECO:0007669"/>
    <property type="project" value="UniProtKB-KW"/>
</dbReference>
<protein>
    <submittedName>
        <fullName evidence="5">Pro-head protease</fullName>
    </submittedName>
</protein>
<keyword evidence="2 5" id="KW-0645">Protease</keyword>
<dbReference type="NCBIfam" id="TIGR01543">
    <property type="entry name" value="proheadase_HK97"/>
    <property type="match status" value="1"/>
</dbReference>